<comment type="function">
    <text evidence="8">Part of the phosphoribosylformylglycinamidine synthase complex involved in the purines biosynthetic pathway. Catalyzes the ATP-dependent conversion of formylglycinamide ribonucleotide (FGAR) and glutamine to yield formylglycinamidine ribonucleotide (FGAM) and glutamate. The FGAM synthase complex is composed of three subunits. PurQ produces an ammonia molecule by converting glutamine to glutamate. PurL transfers the ammonia molecule to FGAR to form FGAM in an ATP-dependent manner. PurS interacts with PurQ and PurL and is thought to assist in the transfer of the ammonia molecule from PurQ to PurL.</text>
</comment>
<dbReference type="Pfam" id="PF02769">
    <property type="entry name" value="AIRS_C"/>
    <property type="match status" value="2"/>
</dbReference>
<dbReference type="InterPro" id="IPR010074">
    <property type="entry name" value="PRibForGlyAmidine_synth_PurL"/>
</dbReference>
<feature type="binding site" evidence="8">
    <location>
        <begin position="107"/>
        <end position="110"/>
    </location>
    <ligand>
        <name>substrate</name>
    </ligand>
</feature>
<evidence type="ECO:0000256" key="5">
    <source>
        <dbReference type="ARBA" id="ARBA00022755"/>
    </source>
</evidence>
<name>A0A1L7D1Q1_9CORY</name>
<feature type="binding site" evidence="8">
    <location>
        <position position="282"/>
    </location>
    <ligand>
        <name>Mg(2+)</name>
        <dbReference type="ChEBI" id="CHEBI:18420"/>
        <label>2</label>
    </ligand>
</feature>
<feature type="binding site" evidence="8">
    <location>
        <position position="130"/>
    </location>
    <ligand>
        <name>Mg(2+)</name>
        <dbReference type="ChEBI" id="CHEBI:18420"/>
        <label>2</label>
    </ligand>
</feature>
<evidence type="ECO:0000256" key="2">
    <source>
        <dbReference type="ARBA" id="ARBA00022598"/>
    </source>
</evidence>
<dbReference type="STRING" id="161895.CPHO_02435"/>
<keyword evidence="5 8" id="KW-0658">Purine biosynthesis</keyword>
<evidence type="ECO:0000313" key="14">
    <source>
        <dbReference type="Proteomes" id="UP000185491"/>
    </source>
</evidence>
<feature type="binding site" evidence="8">
    <location>
        <position position="254"/>
    </location>
    <ligand>
        <name>substrate</name>
    </ligand>
</feature>
<feature type="region of interest" description="Disordered" evidence="9">
    <location>
        <begin position="1"/>
        <end position="20"/>
    </location>
</feature>
<dbReference type="EMBL" id="CP009249">
    <property type="protein sequence ID" value="APT91952.1"/>
    <property type="molecule type" value="Genomic_DNA"/>
</dbReference>
<dbReference type="CDD" id="cd02203">
    <property type="entry name" value="PurL_repeat1"/>
    <property type="match status" value="1"/>
</dbReference>
<evidence type="ECO:0000259" key="11">
    <source>
        <dbReference type="Pfam" id="PF02769"/>
    </source>
</evidence>
<feature type="domain" description="PurM-like N-terminal" evidence="10">
    <location>
        <begin position="451"/>
        <end position="566"/>
    </location>
</feature>
<dbReference type="RefSeq" id="WP_075732917.1">
    <property type="nucleotide sequence ID" value="NZ_CP009249.1"/>
</dbReference>
<dbReference type="GO" id="GO:0005737">
    <property type="term" value="C:cytoplasm"/>
    <property type="evidence" value="ECO:0007669"/>
    <property type="project" value="UniProtKB-SubCell"/>
</dbReference>
<protein>
    <recommendedName>
        <fullName evidence="8">Phosphoribosylformylglycinamidine synthase subunit PurL</fullName>
        <shortName evidence="8">FGAM synthase</shortName>
        <ecNumber evidence="8">6.3.5.3</ecNumber>
    </recommendedName>
    <alternativeName>
        <fullName evidence="8">Formylglycinamide ribonucleotide amidotransferase subunit II</fullName>
        <shortName evidence="8">FGAR amidotransferase II</shortName>
        <shortName evidence="8">FGAR-AT II</shortName>
    </alternativeName>
    <alternativeName>
        <fullName evidence="8">Glutamine amidotransferase PurL</fullName>
    </alternativeName>
    <alternativeName>
        <fullName evidence="8">Phosphoribosylformylglycinamidine synthase subunit II</fullName>
    </alternativeName>
</protein>
<dbReference type="Gene3D" id="3.30.1330.10">
    <property type="entry name" value="PurM-like, N-terminal domain"/>
    <property type="match status" value="2"/>
</dbReference>
<keyword evidence="14" id="KW-1185">Reference proteome</keyword>
<keyword evidence="3 8" id="KW-0479">Metal-binding</keyword>
<sequence length="754" mass="79309">MTVHNDTVEQATSSPEQAQPYRELGLKDDEYARIKDILGRRPTDAELTMYSVMWSEHCSYKSSKTHLRYFGETMTAEMGEKILAGIGENAGVVDIGDGNAVTFRVESHNHPSYVEPHQGAATGVGGIVRDIMAMGARPIAVMDQLRFGAADAPDTKRVLPGVVDGISHYGNCLGLPNIGGETVFDDSYAGNPLVNALCVGTLRVDDLKLAFASGKGNKVILFGSRTGLDGIGGVSVLASDTFEDGAERKLPAVQVGDPFAEKVLIECCLDLYHAGVVVGIQDLGGAGLACATSELAASGDGGMEINLDAVPLRAENMTAAEILASESQERMCAVVAPENVDKFLEICAHWDVTCAEIGEVTDGTRLIIRHQGEVVVDAPPSTIADEAPEYNRPYARPEWQDELQKFTGVPTAPLGEALTKLVASPALCSRDFITNQYDRYVRGNTVQASHSDSGVLRIDEETGRGVAVSADASGRYTKLEPNTGARLALAEAYRNVAVTGATPVAITNCLNYGSPENPDVMWQFRESVHGLADGAVELGIPVSGGNVSFYNQTGDEPILPTPVVGVLGVFDDVSKSIGHSVSKPAELILLGETMDEFGGSIWQQVSTGELGGLPPKVDLANEKRLVDFFSGAEDVLAAHDLSEGGLAVAAFEMVKRAGLGVDLDLSAVHADDFVAAFSESASRALVACDAERVDAVLARAAECGVPAVRVGAVNDSGNFTFGGQTVAVADLVAAWSATLPDLFGHAVGANSVVE</sequence>
<evidence type="ECO:0000256" key="7">
    <source>
        <dbReference type="ARBA" id="ARBA00022842"/>
    </source>
</evidence>
<comment type="caution">
    <text evidence="8">Lacks conserved residue(s) required for the propagation of feature annotation.</text>
</comment>
<dbReference type="NCBIfam" id="TIGR01736">
    <property type="entry name" value="FGAM_synth_II"/>
    <property type="match status" value="1"/>
</dbReference>
<dbReference type="HAMAP" id="MF_00420">
    <property type="entry name" value="PurL_2"/>
    <property type="match status" value="1"/>
</dbReference>
<feature type="binding site" evidence="8">
    <location>
        <position position="548"/>
    </location>
    <ligand>
        <name>substrate</name>
    </ligand>
</feature>
<evidence type="ECO:0000313" key="13">
    <source>
        <dbReference type="EMBL" id="APT91952.1"/>
    </source>
</evidence>
<dbReference type="GO" id="GO:0005524">
    <property type="term" value="F:ATP binding"/>
    <property type="evidence" value="ECO:0007669"/>
    <property type="project" value="UniProtKB-UniRule"/>
</dbReference>
<dbReference type="UniPathway" id="UPA00074">
    <property type="reaction ID" value="UER00128"/>
</dbReference>
<feature type="binding site" evidence="8">
    <location>
        <position position="106"/>
    </location>
    <ligand>
        <name>Mg(2+)</name>
        <dbReference type="ChEBI" id="CHEBI:18420"/>
        <label>1</label>
    </ligand>
</feature>
<feature type="active site" evidence="8">
    <location>
        <position position="57"/>
    </location>
</feature>
<evidence type="ECO:0000259" key="10">
    <source>
        <dbReference type="Pfam" id="PF00586"/>
    </source>
</evidence>
<evidence type="ECO:0000259" key="12">
    <source>
        <dbReference type="Pfam" id="PF18072"/>
    </source>
</evidence>
<feature type="binding site" evidence="8">
    <location>
        <position position="60"/>
    </location>
    <ligand>
        <name>ATP</name>
        <dbReference type="ChEBI" id="CHEBI:30616"/>
    </ligand>
</feature>
<feature type="binding site" evidence="8">
    <location>
        <position position="104"/>
    </location>
    <ligand>
        <name>ATP</name>
        <dbReference type="ChEBI" id="CHEBI:30616"/>
    </ligand>
</feature>
<feature type="domain" description="PurM-like N-terminal" evidence="10">
    <location>
        <begin position="87"/>
        <end position="201"/>
    </location>
</feature>
<feature type="binding site" evidence="8">
    <location>
        <position position="129"/>
    </location>
    <ligand>
        <name>substrate</name>
    </ligand>
</feature>
<keyword evidence="1 8" id="KW-0963">Cytoplasm</keyword>
<dbReference type="PANTHER" id="PTHR43555:SF1">
    <property type="entry name" value="PHOSPHORIBOSYLFORMYLGLYCINAMIDINE SYNTHASE SUBUNIT PURL"/>
    <property type="match status" value="1"/>
</dbReference>
<dbReference type="GO" id="GO:0000287">
    <property type="term" value="F:magnesium ion binding"/>
    <property type="evidence" value="ECO:0007669"/>
    <property type="project" value="UniProtKB-UniRule"/>
</dbReference>
<dbReference type="InterPro" id="IPR036676">
    <property type="entry name" value="PurM-like_C_sf"/>
</dbReference>
<dbReference type="Gene3D" id="3.90.650.10">
    <property type="entry name" value="PurM-like C-terminal domain"/>
    <property type="match status" value="2"/>
</dbReference>
<evidence type="ECO:0000256" key="4">
    <source>
        <dbReference type="ARBA" id="ARBA00022741"/>
    </source>
</evidence>
<comment type="subunit">
    <text evidence="8">Monomer. Part of the FGAM synthase complex composed of 1 PurL, 1 PurQ and 2 PurS subunits.</text>
</comment>
<dbReference type="Proteomes" id="UP000185491">
    <property type="component" value="Chromosome"/>
</dbReference>
<comment type="subcellular location">
    <subcellularLocation>
        <location evidence="8">Cytoplasm</location>
    </subcellularLocation>
</comment>
<dbReference type="KEGG" id="cpho:CPHO_02435"/>
<evidence type="ECO:0000256" key="9">
    <source>
        <dbReference type="SAM" id="MobiDB-lite"/>
    </source>
</evidence>
<keyword evidence="2 8" id="KW-0436">Ligase</keyword>
<feature type="domain" description="Phosphoribosylformylglycinamidine synthase linker" evidence="12">
    <location>
        <begin position="16"/>
        <end position="61"/>
    </location>
</feature>
<accession>A0A1L7D1Q1</accession>
<dbReference type="SUPFAM" id="SSF55326">
    <property type="entry name" value="PurM N-terminal domain-like"/>
    <property type="match status" value="2"/>
</dbReference>
<dbReference type="PANTHER" id="PTHR43555">
    <property type="entry name" value="PHOSPHORIBOSYLFORMYLGLYCINAMIDINE SYNTHASE SUBUNIT PURL"/>
    <property type="match status" value="1"/>
</dbReference>
<evidence type="ECO:0000256" key="1">
    <source>
        <dbReference type="ARBA" id="ARBA00022490"/>
    </source>
</evidence>
<dbReference type="PIRSF" id="PIRSF001587">
    <property type="entry name" value="FGAM_synthase_II"/>
    <property type="match status" value="1"/>
</dbReference>
<evidence type="ECO:0000256" key="3">
    <source>
        <dbReference type="ARBA" id="ARBA00022723"/>
    </source>
</evidence>
<dbReference type="InterPro" id="IPR016188">
    <property type="entry name" value="PurM-like_N"/>
</dbReference>
<proteinExistence type="inferred from homology"/>
<gene>
    <name evidence="8" type="primary">purL</name>
    <name evidence="13" type="ORF">CPHO_02435</name>
</gene>
<evidence type="ECO:0000256" key="8">
    <source>
        <dbReference type="HAMAP-Rule" id="MF_00420"/>
    </source>
</evidence>
<comment type="similarity">
    <text evidence="8">Belongs to the FGAMS family.</text>
</comment>
<dbReference type="InterPro" id="IPR036921">
    <property type="entry name" value="PurM-like_N_sf"/>
</dbReference>
<dbReference type="AlphaFoldDB" id="A0A1L7D1Q1"/>
<feature type="binding site" evidence="8">
    <location>
        <begin position="326"/>
        <end position="328"/>
    </location>
    <ligand>
        <name>substrate</name>
    </ligand>
</feature>
<dbReference type="Pfam" id="PF00586">
    <property type="entry name" value="AIRS"/>
    <property type="match status" value="2"/>
</dbReference>
<feature type="binding site" evidence="8">
    <location>
        <position position="508"/>
    </location>
    <ligand>
        <name>ATP</name>
        <dbReference type="ChEBI" id="CHEBI:30616"/>
    </ligand>
</feature>
<dbReference type="InterPro" id="IPR041609">
    <property type="entry name" value="PurL_linker"/>
</dbReference>
<feature type="domain" description="PurM-like C-terminal" evidence="11">
    <location>
        <begin position="215"/>
        <end position="369"/>
    </location>
</feature>
<comment type="catalytic activity">
    <reaction evidence="8">
        <text>N(2)-formyl-N(1)-(5-phospho-beta-D-ribosyl)glycinamide + L-glutamine + ATP + H2O = 2-formamido-N(1)-(5-O-phospho-beta-D-ribosyl)acetamidine + L-glutamate + ADP + phosphate + H(+)</text>
        <dbReference type="Rhea" id="RHEA:17129"/>
        <dbReference type="ChEBI" id="CHEBI:15377"/>
        <dbReference type="ChEBI" id="CHEBI:15378"/>
        <dbReference type="ChEBI" id="CHEBI:29985"/>
        <dbReference type="ChEBI" id="CHEBI:30616"/>
        <dbReference type="ChEBI" id="CHEBI:43474"/>
        <dbReference type="ChEBI" id="CHEBI:58359"/>
        <dbReference type="ChEBI" id="CHEBI:147286"/>
        <dbReference type="ChEBI" id="CHEBI:147287"/>
        <dbReference type="ChEBI" id="CHEBI:456216"/>
        <dbReference type="EC" id="6.3.5.3"/>
    </reaction>
</comment>
<reference evidence="13 14" key="1">
    <citation type="submission" date="2014-08" db="EMBL/GenBank/DDBJ databases">
        <title>Complete genome sequence of Corynebacterium phocae M408/89/1(T)(=DSM 44612(T)), isolated from the common seal (Phoca vitulina).</title>
        <authorList>
            <person name="Ruckert C."/>
            <person name="Albersmeier A."/>
            <person name="Winkler A."/>
            <person name="Kalinowski J."/>
        </authorList>
    </citation>
    <scope>NUCLEOTIDE SEQUENCE [LARGE SCALE GENOMIC DNA]</scope>
    <source>
        <strain evidence="13 14">M408/89/1</strain>
    </source>
</reference>
<feature type="domain" description="PurM-like C-terminal" evidence="11">
    <location>
        <begin position="587"/>
        <end position="720"/>
    </location>
</feature>
<dbReference type="GO" id="GO:0004642">
    <property type="term" value="F:phosphoribosylformylglycinamidine synthase activity"/>
    <property type="evidence" value="ECO:0007669"/>
    <property type="project" value="UniProtKB-UniRule"/>
</dbReference>
<dbReference type="SUPFAM" id="SSF56042">
    <property type="entry name" value="PurM C-terminal domain-like"/>
    <property type="match status" value="2"/>
</dbReference>
<keyword evidence="6 8" id="KW-0067">ATP-binding</keyword>
<evidence type="ECO:0000256" key="6">
    <source>
        <dbReference type="ARBA" id="ARBA00022840"/>
    </source>
</evidence>
<dbReference type="GO" id="GO:0006189">
    <property type="term" value="P:'de novo' IMP biosynthetic process"/>
    <property type="evidence" value="ECO:0007669"/>
    <property type="project" value="UniProtKB-UniRule"/>
</dbReference>
<dbReference type="EC" id="6.3.5.3" evidence="8"/>
<dbReference type="OrthoDB" id="9804441at2"/>
<dbReference type="FunFam" id="3.30.1330.10:FF:000004">
    <property type="entry name" value="Phosphoribosylformylglycinamidine synthase subunit PurL"/>
    <property type="match status" value="1"/>
</dbReference>
<dbReference type="NCBIfam" id="NF002290">
    <property type="entry name" value="PRK01213.1"/>
    <property type="match status" value="1"/>
</dbReference>
<feature type="binding site" evidence="8">
    <location>
        <position position="546"/>
    </location>
    <ligand>
        <name>Mg(2+)</name>
        <dbReference type="ChEBI" id="CHEBI:18420"/>
        <label>1</label>
    </ligand>
</feature>
<keyword evidence="7 8" id="KW-0460">Magnesium</keyword>
<feature type="active site" description="Proton acceptor" evidence="8">
    <location>
        <position position="108"/>
    </location>
</feature>
<dbReference type="InterPro" id="IPR010918">
    <property type="entry name" value="PurM-like_C_dom"/>
</dbReference>
<keyword evidence="4 8" id="KW-0547">Nucleotide-binding</keyword>
<dbReference type="Pfam" id="PF18072">
    <property type="entry name" value="FGAR-AT_linker"/>
    <property type="match status" value="1"/>
</dbReference>
<organism evidence="13 14">
    <name type="scientific">Corynebacterium phocae</name>
    <dbReference type="NCBI Taxonomy" id="161895"/>
    <lineage>
        <taxon>Bacteria</taxon>
        <taxon>Bacillati</taxon>
        <taxon>Actinomycetota</taxon>
        <taxon>Actinomycetes</taxon>
        <taxon>Mycobacteriales</taxon>
        <taxon>Corynebacteriaceae</taxon>
        <taxon>Corynebacterium</taxon>
    </lineage>
</organism>
<feature type="binding site" evidence="8">
    <location>
        <position position="545"/>
    </location>
    <ligand>
        <name>ATP</name>
        <dbReference type="ChEBI" id="CHEBI:30616"/>
    </ligand>
</feature>
<comment type="pathway">
    <text evidence="8">Purine metabolism; IMP biosynthesis via de novo pathway; 5-amino-1-(5-phospho-D-ribosyl)imidazole from N(2)-formyl-N(1)-(5-phospho-D-ribosyl)glycinamide: step 1/2.</text>
</comment>
<feature type="compositionally biased region" description="Polar residues" evidence="9">
    <location>
        <begin position="1"/>
        <end position="17"/>
    </location>
</feature>
<dbReference type="CDD" id="cd02204">
    <property type="entry name" value="PurL_repeat2"/>
    <property type="match status" value="1"/>
</dbReference>